<accession>A0A833QCW7</accession>
<evidence type="ECO:0000256" key="4">
    <source>
        <dbReference type="ARBA" id="ARBA00022729"/>
    </source>
</evidence>
<keyword evidence="11" id="KW-0812">Transmembrane</keyword>
<keyword evidence="3" id="KW-0336">GPI-anchor</keyword>
<keyword evidence="5" id="KW-0654">Proteoglycan</keyword>
<evidence type="ECO:0000256" key="11">
    <source>
        <dbReference type="SAM" id="Phobius"/>
    </source>
</evidence>
<evidence type="ECO:0000313" key="13">
    <source>
        <dbReference type="Proteomes" id="UP000623129"/>
    </source>
</evidence>
<evidence type="ECO:0000256" key="2">
    <source>
        <dbReference type="ARBA" id="ARBA00005835"/>
    </source>
</evidence>
<feature type="transmembrane region" description="Helical" evidence="11">
    <location>
        <begin position="79"/>
        <end position="100"/>
    </location>
</feature>
<dbReference type="EMBL" id="SWLB01000021">
    <property type="protein sequence ID" value="KAF3324580.1"/>
    <property type="molecule type" value="Genomic_DNA"/>
</dbReference>
<evidence type="ECO:0000256" key="5">
    <source>
        <dbReference type="ARBA" id="ARBA00022974"/>
    </source>
</evidence>
<keyword evidence="4" id="KW-0732">Signal</keyword>
<evidence type="ECO:0000256" key="9">
    <source>
        <dbReference type="ARBA" id="ARBA00023288"/>
    </source>
</evidence>
<evidence type="ECO:0000256" key="8">
    <source>
        <dbReference type="ARBA" id="ARBA00023278"/>
    </source>
</evidence>
<keyword evidence="9" id="KW-0449">Lipoprotein</keyword>
<dbReference type="PANTHER" id="PTHR34114">
    <property type="entry name" value="ARABINOGALACTAN PEPTIDE 1"/>
    <property type="match status" value="1"/>
</dbReference>
<keyword evidence="6 11" id="KW-0472">Membrane</keyword>
<gene>
    <name evidence="12" type="ORF">FCM35_KLT10737</name>
</gene>
<evidence type="ECO:0000256" key="7">
    <source>
        <dbReference type="ARBA" id="ARBA00023180"/>
    </source>
</evidence>
<name>A0A833QCW7_9POAL</name>
<dbReference type="PANTHER" id="PTHR34114:SF3">
    <property type="entry name" value="OS01G0559750 PROTEIN"/>
    <property type="match status" value="1"/>
</dbReference>
<dbReference type="InterPro" id="IPR039281">
    <property type="entry name" value="AGP3/12/13/14/21"/>
</dbReference>
<comment type="subcellular location">
    <subcellularLocation>
        <location evidence="10">Endomembrane system</location>
        <topology evidence="10">Lipid-anchor</topology>
    </subcellularLocation>
    <subcellularLocation>
        <location evidence="1">Membrane</location>
        <topology evidence="1">Lipid-anchor</topology>
        <topology evidence="1">GPI-anchor</topology>
    </subcellularLocation>
</comment>
<dbReference type="Proteomes" id="UP000623129">
    <property type="component" value="Unassembled WGS sequence"/>
</dbReference>
<keyword evidence="13" id="KW-1185">Reference proteome</keyword>
<evidence type="ECO:0000256" key="10">
    <source>
        <dbReference type="ARBA" id="ARBA00037868"/>
    </source>
</evidence>
<evidence type="ECO:0000313" key="12">
    <source>
        <dbReference type="EMBL" id="KAF3324580.1"/>
    </source>
</evidence>
<comment type="caution">
    <text evidence="12">The sequence shown here is derived from an EMBL/GenBank/DDBJ whole genome shotgun (WGS) entry which is preliminary data.</text>
</comment>
<sequence>MVTQKTARKIKLGTPSASCRGTLRQCYSFQLLPNPSINISQLLWSGLIKNQTSPLTGINFYQNPNPQDQPKMAATGSKALAILAIAAVAISCLSSVVVAAEAPAPTPTPESGAIAGAIASPLVAGIITSAVVLLLGSLRQ</sequence>
<reference evidence="12" key="1">
    <citation type="submission" date="2020-01" db="EMBL/GenBank/DDBJ databases">
        <title>Genome sequence of Kobresia littledalei, the first chromosome-level genome in the family Cyperaceae.</title>
        <authorList>
            <person name="Qu G."/>
        </authorList>
    </citation>
    <scope>NUCLEOTIDE SEQUENCE</scope>
    <source>
        <strain evidence="12">C.B.Clarke</strain>
        <tissue evidence="12">Leaf</tissue>
    </source>
</reference>
<evidence type="ECO:0000256" key="3">
    <source>
        <dbReference type="ARBA" id="ARBA00022622"/>
    </source>
</evidence>
<keyword evidence="11" id="KW-1133">Transmembrane helix</keyword>
<dbReference type="AlphaFoldDB" id="A0A833QCW7"/>
<protein>
    <submittedName>
        <fullName evidence="12">Arabinogalactan peptide 3</fullName>
    </submittedName>
</protein>
<proteinExistence type="inferred from homology"/>
<dbReference type="GO" id="GO:0012505">
    <property type="term" value="C:endomembrane system"/>
    <property type="evidence" value="ECO:0007669"/>
    <property type="project" value="UniProtKB-SubCell"/>
</dbReference>
<evidence type="ECO:0000256" key="1">
    <source>
        <dbReference type="ARBA" id="ARBA00004589"/>
    </source>
</evidence>
<evidence type="ECO:0000256" key="6">
    <source>
        <dbReference type="ARBA" id="ARBA00023136"/>
    </source>
</evidence>
<keyword evidence="8" id="KW-0379">Hydroxylation</keyword>
<keyword evidence="7" id="KW-0325">Glycoprotein</keyword>
<feature type="transmembrane region" description="Helical" evidence="11">
    <location>
        <begin position="112"/>
        <end position="135"/>
    </location>
</feature>
<organism evidence="12 13">
    <name type="scientific">Carex littledalei</name>
    <dbReference type="NCBI Taxonomy" id="544730"/>
    <lineage>
        <taxon>Eukaryota</taxon>
        <taxon>Viridiplantae</taxon>
        <taxon>Streptophyta</taxon>
        <taxon>Embryophyta</taxon>
        <taxon>Tracheophyta</taxon>
        <taxon>Spermatophyta</taxon>
        <taxon>Magnoliopsida</taxon>
        <taxon>Liliopsida</taxon>
        <taxon>Poales</taxon>
        <taxon>Cyperaceae</taxon>
        <taxon>Cyperoideae</taxon>
        <taxon>Cariceae</taxon>
        <taxon>Carex</taxon>
        <taxon>Carex subgen. Euthyceras</taxon>
    </lineage>
</organism>
<dbReference type="GO" id="GO:0098552">
    <property type="term" value="C:side of membrane"/>
    <property type="evidence" value="ECO:0007669"/>
    <property type="project" value="UniProtKB-KW"/>
</dbReference>
<comment type="similarity">
    <text evidence="2">Belongs to the AG-peptide AGP family.</text>
</comment>